<protein>
    <recommendedName>
        <fullName evidence="1">nitrile hydratase</fullName>
        <ecNumber evidence="1">4.2.1.84</ecNumber>
    </recommendedName>
</protein>
<dbReference type="Gene3D" id="2.30.30.50">
    <property type="match status" value="1"/>
</dbReference>
<dbReference type="Proteomes" id="UP000766336">
    <property type="component" value="Unassembled WGS sequence"/>
</dbReference>
<dbReference type="RefSeq" id="WP_213670040.1">
    <property type="nucleotide sequence ID" value="NZ_JAHCDA010000002.1"/>
</dbReference>
<gene>
    <name evidence="6" type="ORF">KHU32_10420</name>
</gene>
<dbReference type="EC" id="4.2.1.84" evidence="1"/>
<accession>A0ABS5QCF4</accession>
<dbReference type="SUPFAM" id="SSF50090">
    <property type="entry name" value="Electron transport accessory proteins"/>
    <property type="match status" value="1"/>
</dbReference>
<evidence type="ECO:0000256" key="1">
    <source>
        <dbReference type="ARBA" id="ARBA00013079"/>
    </source>
</evidence>
<reference evidence="6 7" key="1">
    <citation type="submission" date="2021-05" db="EMBL/GenBank/DDBJ databases">
        <title>Roseococcus sp. XZZS9, whole genome shotgun sequencing project.</title>
        <authorList>
            <person name="Zhao G."/>
            <person name="Shen L."/>
        </authorList>
    </citation>
    <scope>NUCLEOTIDE SEQUENCE [LARGE SCALE GENOMIC DNA]</scope>
    <source>
        <strain evidence="6 7">XZZS9</strain>
    </source>
</reference>
<proteinExistence type="predicted"/>
<dbReference type="InterPro" id="IPR008990">
    <property type="entry name" value="Elect_transpt_acc-like_dom_sf"/>
</dbReference>
<dbReference type="Gene3D" id="1.10.472.20">
    <property type="entry name" value="Nitrile hydratase, beta subunit"/>
    <property type="match status" value="1"/>
</dbReference>
<dbReference type="Pfam" id="PF21006">
    <property type="entry name" value="NHase_beta_N"/>
    <property type="match status" value="1"/>
</dbReference>
<dbReference type="GO" id="GO:0018822">
    <property type="term" value="F:nitrile hydratase activity"/>
    <property type="evidence" value="ECO:0007669"/>
    <property type="project" value="UniProtKB-EC"/>
</dbReference>
<comment type="caution">
    <text evidence="6">The sequence shown here is derived from an EMBL/GenBank/DDBJ whole genome shotgun (WGS) entry which is preliminary data.</text>
</comment>
<feature type="domain" description="Nitrile hydratase beta subunit" evidence="4">
    <location>
        <begin position="107"/>
        <end position="200"/>
    </location>
</feature>
<dbReference type="EMBL" id="JAHCDA010000002">
    <property type="protein sequence ID" value="MBS7811354.1"/>
    <property type="molecule type" value="Genomic_DNA"/>
</dbReference>
<dbReference type="InterPro" id="IPR042262">
    <property type="entry name" value="CN_hydtase_beta_C"/>
</dbReference>
<evidence type="ECO:0000313" key="7">
    <source>
        <dbReference type="Proteomes" id="UP000766336"/>
    </source>
</evidence>
<evidence type="ECO:0000313" key="6">
    <source>
        <dbReference type="EMBL" id="MBS7811354.1"/>
    </source>
</evidence>
<evidence type="ECO:0000259" key="4">
    <source>
        <dbReference type="Pfam" id="PF02211"/>
    </source>
</evidence>
<keyword evidence="2 6" id="KW-0456">Lyase</keyword>
<evidence type="ECO:0000256" key="2">
    <source>
        <dbReference type="ARBA" id="ARBA00023239"/>
    </source>
</evidence>
<keyword evidence="7" id="KW-1185">Reference proteome</keyword>
<sequence>MDSMHDLGGKQGFGTIAYPAQPHDETWEPLARALSAISVKTHIYNMDEYRHAIERMAPIHYMSAPYYERVLTAAATLAVEKGITTKEELEALVEGSFPLALPIGPGRMAAPPQTFEIGETVRVKYEFVSGHHRMPGYIRGKTGVVVGISPPYPFPDASAHQMQATMEPTYDVRFRSTELWPDSSDEAFNHVGVFQSYLEKVPQP</sequence>
<dbReference type="InterPro" id="IPR024690">
    <property type="entry name" value="CN_hydtase_beta_dom_C"/>
</dbReference>
<name>A0ABS5QCF4_9PROT</name>
<feature type="domain" description="Nitrile hydratase beta subunit-like N-terminal" evidence="5">
    <location>
        <begin position="1"/>
        <end position="93"/>
    </location>
</feature>
<comment type="catalytic activity">
    <reaction evidence="3">
        <text>an aliphatic primary amide = an aliphatic nitrile + H2O</text>
        <dbReference type="Rhea" id="RHEA:12673"/>
        <dbReference type="ChEBI" id="CHEBI:15377"/>
        <dbReference type="ChEBI" id="CHEBI:65285"/>
        <dbReference type="ChEBI" id="CHEBI:80291"/>
        <dbReference type="EC" id="4.2.1.84"/>
    </reaction>
</comment>
<evidence type="ECO:0000259" key="5">
    <source>
        <dbReference type="Pfam" id="PF21006"/>
    </source>
</evidence>
<evidence type="ECO:0000256" key="3">
    <source>
        <dbReference type="ARBA" id="ARBA00044877"/>
    </source>
</evidence>
<dbReference type="InterPro" id="IPR049054">
    <property type="entry name" value="CN_hydtase_beta-like_N"/>
</dbReference>
<dbReference type="Pfam" id="PF02211">
    <property type="entry name" value="NHase_beta_C"/>
    <property type="match status" value="1"/>
</dbReference>
<organism evidence="6 7">
    <name type="scientific">Roseococcus pinisoli</name>
    <dbReference type="NCBI Taxonomy" id="2835040"/>
    <lineage>
        <taxon>Bacteria</taxon>
        <taxon>Pseudomonadati</taxon>
        <taxon>Pseudomonadota</taxon>
        <taxon>Alphaproteobacteria</taxon>
        <taxon>Acetobacterales</taxon>
        <taxon>Roseomonadaceae</taxon>
        <taxon>Roseococcus</taxon>
    </lineage>
</organism>